<dbReference type="PANTHER" id="PTHR42850:SF2">
    <property type="entry name" value="BLL5683 PROTEIN"/>
    <property type="match status" value="1"/>
</dbReference>
<dbReference type="InterPro" id="IPR011152">
    <property type="entry name" value="Pesterase_MJ0912"/>
</dbReference>
<organism evidence="2 3">
    <name type="scientific">Tritrichomonas musculus</name>
    <dbReference type="NCBI Taxonomy" id="1915356"/>
    <lineage>
        <taxon>Eukaryota</taxon>
        <taxon>Metamonada</taxon>
        <taxon>Parabasalia</taxon>
        <taxon>Tritrichomonadida</taxon>
        <taxon>Tritrichomonadidae</taxon>
        <taxon>Tritrichomonas</taxon>
    </lineage>
</organism>
<reference evidence="2 3" key="1">
    <citation type="submission" date="2024-04" db="EMBL/GenBank/DDBJ databases">
        <title>Tritrichomonas musculus Genome.</title>
        <authorList>
            <person name="Alves-Ferreira E."/>
            <person name="Grigg M."/>
            <person name="Lorenzi H."/>
            <person name="Galac M."/>
        </authorList>
    </citation>
    <scope>NUCLEOTIDE SEQUENCE [LARGE SCALE GENOMIC DNA]</scope>
    <source>
        <strain evidence="2 3">EAF2021</strain>
    </source>
</reference>
<dbReference type="InterPro" id="IPR050126">
    <property type="entry name" value="Ap4A_hydrolase"/>
</dbReference>
<protein>
    <recommendedName>
        <fullName evidence="1">Calcineurin-like phosphoesterase domain-containing protein</fullName>
    </recommendedName>
</protein>
<evidence type="ECO:0000313" key="3">
    <source>
        <dbReference type="Proteomes" id="UP001470230"/>
    </source>
</evidence>
<feature type="domain" description="Calcineurin-like phosphoesterase" evidence="1">
    <location>
        <begin position="1"/>
        <end position="186"/>
    </location>
</feature>
<dbReference type="Proteomes" id="UP001470230">
    <property type="component" value="Unassembled WGS sequence"/>
</dbReference>
<name>A0ABR2KBI8_9EUKA</name>
<evidence type="ECO:0000313" key="2">
    <source>
        <dbReference type="EMBL" id="KAK8887375.1"/>
    </source>
</evidence>
<dbReference type="Pfam" id="PF12850">
    <property type="entry name" value="Metallophos_2"/>
    <property type="match status" value="1"/>
</dbReference>
<dbReference type="SUPFAM" id="SSF56300">
    <property type="entry name" value="Metallo-dependent phosphatases"/>
    <property type="match status" value="1"/>
</dbReference>
<dbReference type="Gene3D" id="3.60.21.10">
    <property type="match status" value="1"/>
</dbReference>
<sequence>MKIGVISDIHSNIIALDAVLDFLIKQGCNSFICCGDIIGIGPYPEQTVSRIRELPNLTIVIGNHEAYLKNALNAGTFSGKGISIEEQNQKKWECEKLSASSIKFICDLPIRSDMIIKGKKITVMHYALNENNDFINIIKDPSGDDLSRMFNDEKADILIFGHDHKQTIQKFKSKFFINFGSVGCPSILKNVARAGILNFIDEEITVTPVDITYDVEKVFDDMERFDFPSYELIKKFFFGI</sequence>
<dbReference type="PIRSF" id="PIRSF000883">
    <property type="entry name" value="Pesterase_MJ0912"/>
    <property type="match status" value="1"/>
</dbReference>
<comment type="caution">
    <text evidence="2">The sequence shown here is derived from an EMBL/GenBank/DDBJ whole genome shotgun (WGS) entry which is preliminary data.</text>
</comment>
<proteinExistence type="predicted"/>
<dbReference type="InterPro" id="IPR024654">
    <property type="entry name" value="Calcineurin-like_PHP_lpxH"/>
</dbReference>
<gene>
    <name evidence="2" type="ORF">M9Y10_038415</name>
</gene>
<evidence type="ECO:0000259" key="1">
    <source>
        <dbReference type="Pfam" id="PF12850"/>
    </source>
</evidence>
<dbReference type="PANTHER" id="PTHR42850">
    <property type="entry name" value="METALLOPHOSPHOESTERASE"/>
    <property type="match status" value="1"/>
</dbReference>
<dbReference type="EMBL" id="JAPFFF010000006">
    <property type="protein sequence ID" value="KAK8887375.1"/>
    <property type="molecule type" value="Genomic_DNA"/>
</dbReference>
<accession>A0ABR2KBI8</accession>
<dbReference type="InterPro" id="IPR029052">
    <property type="entry name" value="Metallo-depent_PP-like"/>
</dbReference>
<keyword evidence="3" id="KW-1185">Reference proteome</keyword>